<dbReference type="AlphaFoldDB" id="A0AAD9GJB2"/>
<dbReference type="Proteomes" id="UP001259832">
    <property type="component" value="Unassembled WGS sequence"/>
</dbReference>
<dbReference type="EMBL" id="JASMQC010000016">
    <property type="protein sequence ID" value="KAK1939213.1"/>
    <property type="molecule type" value="Genomic_DNA"/>
</dbReference>
<accession>A0AAD9GJB2</accession>
<comment type="caution">
    <text evidence="1">The sequence shown here is derived from an EMBL/GenBank/DDBJ whole genome shotgun (WGS) entry which is preliminary data.</text>
</comment>
<sequence length="60" mass="7182">MLDRVWETTLNHICFVGEPLLLQTWESILNHVIVNIRELLLIGTWELMLDRVWETTLNHI</sequence>
<name>A0AAD9GJB2_9STRA</name>
<organism evidence="1 2">
    <name type="scientific">Phytophthora citrophthora</name>
    <dbReference type="NCBI Taxonomy" id="4793"/>
    <lineage>
        <taxon>Eukaryota</taxon>
        <taxon>Sar</taxon>
        <taxon>Stramenopiles</taxon>
        <taxon>Oomycota</taxon>
        <taxon>Peronosporomycetes</taxon>
        <taxon>Peronosporales</taxon>
        <taxon>Peronosporaceae</taxon>
        <taxon>Phytophthora</taxon>
    </lineage>
</organism>
<reference evidence="1" key="1">
    <citation type="submission" date="2023-08" db="EMBL/GenBank/DDBJ databases">
        <title>Reference Genome Resource for the Citrus Pathogen Phytophthora citrophthora.</title>
        <authorList>
            <person name="Moller H."/>
            <person name="Coetzee B."/>
            <person name="Rose L.J."/>
            <person name="Van Niekerk J.M."/>
        </authorList>
    </citation>
    <scope>NUCLEOTIDE SEQUENCE</scope>
    <source>
        <strain evidence="1">STE-U-9442</strain>
    </source>
</reference>
<evidence type="ECO:0000313" key="1">
    <source>
        <dbReference type="EMBL" id="KAK1939213.1"/>
    </source>
</evidence>
<protein>
    <submittedName>
        <fullName evidence="1">Uncharacterized protein</fullName>
    </submittedName>
</protein>
<proteinExistence type="predicted"/>
<gene>
    <name evidence="1" type="ORF">P3T76_008597</name>
</gene>
<keyword evidence="2" id="KW-1185">Reference proteome</keyword>
<evidence type="ECO:0000313" key="2">
    <source>
        <dbReference type="Proteomes" id="UP001259832"/>
    </source>
</evidence>